<evidence type="ECO:0000256" key="2">
    <source>
        <dbReference type="SAM" id="MobiDB-lite"/>
    </source>
</evidence>
<dbReference type="OrthoDB" id="5332870at2759"/>
<feature type="region of interest" description="Disordered" evidence="2">
    <location>
        <begin position="796"/>
        <end position="855"/>
    </location>
</feature>
<dbReference type="Proteomes" id="UP000801428">
    <property type="component" value="Unassembled WGS sequence"/>
</dbReference>
<feature type="compositionally biased region" description="Polar residues" evidence="2">
    <location>
        <begin position="823"/>
        <end position="842"/>
    </location>
</feature>
<feature type="compositionally biased region" description="Polar residues" evidence="2">
    <location>
        <begin position="796"/>
        <end position="810"/>
    </location>
</feature>
<name>A0A9P4T8M6_CURKU</name>
<sequence>MLNGACRNLLALLPSDIRQQFDRELCQILSSNGTGQNSMLLLWCFGIVVLAEHPDKFSDLEAIETDNTKSSPSLDRPWTTASGRKLFGSLNGIYKTLNLTYLSVIWATKGDVGVSNTEAIEGIQIAVRTLRLVDIEVRASWPNSSALAKNIFPKLPAKILREGICPMVQVEALCFYGLIAGANKLPMDIVSQYQRCLSSVEGLTGTDSLHDILSMSLPIFAPQMQDDLLQPLLANMLETCVSKPDPRPLDNLVVLIDALAASSISCAALSSKLLQALMPSATQERIWILVRTDTTVSSGGCRTYISALHREANAAMVALVLNLIVIARPNGTNFPNALASALIMKQRGLPYIPRNCSHAMTVPSNPSVSLFQQESTPFTGQHLHNWRTRLRYELESQNSYQLDSVVRSVAQICQDLESRCNTVEEPLRQEKARSQELEQLVEELTEQVSSLESQAADARFHLDGLEDEKLSLADERDRVSARLDELRLRFEEANRDAGDALRMAREELDAKELESRSTILSREEELRDRDTKIRDLSHTVSEVKTSLEHTEEELRAFGERYEDLQARFDSTSRQLDEERDAKFRQSEDILKLKERNISLEHQLQTTEQDLEAISGQLSDLQVTHQELKQSSEDALREAKVQYTTDLDVAASKAEEQYSELDNKLTETMQMYHQLGEQHTNVRGELQALQETYSALEVRMQELDTLCGEQEEELEELRTLRRNVLASMGLGTGSSLAIRSASRSQRDDPVPETPREPIRETREHRRRKSPIHTQDFKSKMDTISQGCASTENVTEVSFTPTEHHSQNGSTPKRQKPRPSFKVPTMQTPFSQRPTLASRSTSRKLSPVKRSALRQMSPNRRHTTVGFALSETEEQEQIPQLGSTRKRRGSHCEPSQDDFDMDDFLAGTPFTPGAFASGTGRLPEEDEVTTTEL</sequence>
<accession>A0A9P4T8M6</accession>
<gene>
    <name evidence="3" type="ORF">E8E13_005156</name>
</gene>
<protein>
    <submittedName>
        <fullName evidence="3">Uncharacterized protein</fullName>
    </submittedName>
</protein>
<dbReference type="AlphaFoldDB" id="A0A9P4T8M6"/>
<organism evidence="3 4">
    <name type="scientific">Curvularia kusanoi</name>
    <name type="common">Cochliobolus kusanoi</name>
    <dbReference type="NCBI Taxonomy" id="90978"/>
    <lineage>
        <taxon>Eukaryota</taxon>
        <taxon>Fungi</taxon>
        <taxon>Dikarya</taxon>
        <taxon>Ascomycota</taxon>
        <taxon>Pezizomycotina</taxon>
        <taxon>Dothideomycetes</taxon>
        <taxon>Pleosporomycetidae</taxon>
        <taxon>Pleosporales</taxon>
        <taxon>Pleosporineae</taxon>
        <taxon>Pleosporaceae</taxon>
        <taxon>Curvularia</taxon>
    </lineage>
</organism>
<evidence type="ECO:0000256" key="1">
    <source>
        <dbReference type="SAM" id="Coils"/>
    </source>
</evidence>
<feature type="region of interest" description="Disordered" evidence="2">
    <location>
        <begin position="734"/>
        <end position="782"/>
    </location>
</feature>
<feature type="compositionally biased region" description="Basic and acidic residues" evidence="2">
    <location>
        <begin position="743"/>
        <end position="762"/>
    </location>
</feature>
<evidence type="ECO:0000313" key="4">
    <source>
        <dbReference type="Proteomes" id="UP000801428"/>
    </source>
</evidence>
<dbReference type="EMBL" id="SWKU01000023">
    <property type="protein sequence ID" value="KAF2997399.1"/>
    <property type="molecule type" value="Genomic_DNA"/>
</dbReference>
<feature type="coiled-coil region" evidence="1">
    <location>
        <begin position="427"/>
        <end position="722"/>
    </location>
</feature>
<feature type="region of interest" description="Disordered" evidence="2">
    <location>
        <begin position="870"/>
        <end position="931"/>
    </location>
</feature>
<keyword evidence="4" id="KW-1185">Reference proteome</keyword>
<reference evidence="3" key="1">
    <citation type="submission" date="2019-04" db="EMBL/GenBank/DDBJ databases">
        <title>Sequencing of skin fungus with MAO and IRED activity.</title>
        <authorList>
            <person name="Marsaioli A.J."/>
            <person name="Bonatto J.M.C."/>
            <person name="Reis Junior O."/>
        </authorList>
    </citation>
    <scope>NUCLEOTIDE SEQUENCE</scope>
    <source>
        <strain evidence="3">30M1</strain>
    </source>
</reference>
<keyword evidence="1" id="KW-0175">Coiled coil</keyword>
<evidence type="ECO:0000313" key="3">
    <source>
        <dbReference type="EMBL" id="KAF2997399.1"/>
    </source>
</evidence>
<feature type="compositionally biased region" description="Acidic residues" evidence="2">
    <location>
        <begin position="922"/>
        <end position="931"/>
    </location>
</feature>
<comment type="caution">
    <text evidence="3">The sequence shown here is derived from an EMBL/GenBank/DDBJ whole genome shotgun (WGS) entry which is preliminary data.</text>
</comment>
<proteinExistence type="predicted"/>